<evidence type="ECO:0000313" key="1">
    <source>
        <dbReference type="EMBL" id="PIA40383.1"/>
    </source>
</evidence>
<sequence length="71" mass="8001">MANCRLLTTSAGIGVVFRNHRNDFLMVACRSIATWLSVQPLMAIELTIQHGWKHFVDRNRLGNSEAALNSF</sequence>
<accession>A0A2G5DA73</accession>
<evidence type="ECO:0000313" key="2">
    <source>
        <dbReference type="Proteomes" id="UP000230069"/>
    </source>
</evidence>
<dbReference type="InParanoid" id="A0A2G5DA73"/>
<reference evidence="1 2" key="1">
    <citation type="submission" date="2017-09" db="EMBL/GenBank/DDBJ databases">
        <title>WGS assembly of Aquilegia coerulea Goldsmith.</title>
        <authorList>
            <person name="Hodges S."/>
            <person name="Kramer E."/>
            <person name="Nordborg M."/>
            <person name="Tomkins J."/>
            <person name="Borevitz J."/>
            <person name="Derieg N."/>
            <person name="Yan J."/>
            <person name="Mihaltcheva S."/>
            <person name="Hayes R.D."/>
            <person name="Rokhsar D."/>
        </authorList>
    </citation>
    <scope>NUCLEOTIDE SEQUENCE [LARGE SCALE GENOMIC DNA]</scope>
    <source>
        <strain evidence="2">cv. Goldsmith</strain>
    </source>
</reference>
<keyword evidence="2" id="KW-1185">Reference proteome</keyword>
<organism evidence="1 2">
    <name type="scientific">Aquilegia coerulea</name>
    <name type="common">Rocky mountain columbine</name>
    <dbReference type="NCBI Taxonomy" id="218851"/>
    <lineage>
        <taxon>Eukaryota</taxon>
        <taxon>Viridiplantae</taxon>
        <taxon>Streptophyta</taxon>
        <taxon>Embryophyta</taxon>
        <taxon>Tracheophyta</taxon>
        <taxon>Spermatophyta</taxon>
        <taxon>Magnoliopsida</taxon>
        <taxon>Ranunculales</taxon>
        <taxon>Ranunculaceae</taxon>
        <taxon>Thalictroideae</taxon>
        <taxon>Aquilegia</taxon>
    </lineage>
</organism>
<gene>
    <name evidence="1" type="ORF">AQUCO_02500229v1</name>
</gene>
<protein>
    <submittedName>
        <fullName evidence="1">Uncharacterized protein</fullName>
    </submittedName>
</protein>
<name>A0A2G5DA73_AQUCA</name>
<dbReference type="Proteomes" id="UP000230069">
    <property type="component" value="Unassembled WGS sequence"/>
</dbReference>
<dbReference type="EMBL" id="KZ305042">
    <property type="protein sequence ID" value="PIA40383.1"/>
    <property type="molecule type" value="Genomic_DNA"/>
</dbReference>
<dbReference type="AlphaFoldDB" id="A0A2G5DA73"/>
<proteinExistence type="predicted"/>